<feature type="region of interest" description="Disordered" evidence="1">
    <location>
        <begin position="118"/>
        <end position="137"/>
    </location>
</feature>
<feature type="compositionally biased region" description="Polar residues" evidence="1">
    <location>
        <begin position="155"/>
        <end position="171"/>
    </location>
</feature>
<dbReference type="OrthoDB" id="3460587at2"/>
<dbReference type="Proteomes" id="UP000468735">
    <property type="component" value="Unassembled WGS sequence"/>
</dbReference>
<evidence type="ECO:0008006" key="5">
    <source>
        <dbReference type="Google" id="ProtNLM"/>
    </source>
</evidence>
<dbReference type="NCBIfam" id="NF038083">
    <property type="entry name" value="CU044_5270_fam"/>
    <property type="match status" value="1"/>
</dbReference>
<keyword evidence="4" id="KW-1185">Reference proteome</keyword>
<keyword evidence="2" id="KW-1133">Transmembrane helix</keyword>
<protein>
    <recommendedName>
        <fullName evidence="5">CU044_5270 family protein</fullName>
    </recommendedName>
</protein>
<organism evidence="3 4">
    <name type="scientific">Actinomadura rudentiformis</name>
    <dbReference type="NCBI Taxonomy" id="359158"/>
    <lineage>
        <taxon>Bacteria</taxon>
        <taxon>Bacillati</taxon>
        <taxon>Actinomycetota</taxon>
        <taxon>Actinomycetes</taxon>
        <taxon>Streptosporangiales</taxon>
        <taxon>Thermomonosporaceae</taxon>
        <taxon>Actinomadura</taxon>
    </lineage>
</organism>
<evidence type="ECO:0000256" key="1">
    <source>
        <dbReference type="SAM" id="MobiDB-lite"/>
    </source>
</evidence>
<gene>
    <name evidence="3" type="ORF">F8566_33950</name>
</gene>
<dbReference type="EMBL" id="WBMT01000018">
    <property type="protein sequence ID" value="KAB2343727.1"/>
    <property type="molecule type" value="Genomic_DNA"/>
</dbReference>
<feature type="region of interest" description="Disordered" evidence="1">
    <location>
        <begin position="148"/>
        <end position="179"/>
    </location>
</feature>
<comment type="caution">
    <text evidence="3">The sequence shown here is derived from an EMBL/GenBank/DDBJ whole genome shotgun (WGS) entry which is preliminary data.</text>
</comment>
<sequence length="338" mass="36875">MSELKRMYSEVAPPSPEILAEGRSRLLAAARERPRPLPARRARPERHGRLLAVTLTSAVAAAAAGTMVIVHGQGGDGPRQGRTVSAHEVLSRAAAAARLEPELKPRANQYIYVRSQTSWGPGTISPGQPKGQEQRQTWLSVDGSKPGLLRAPCWSQPSKTCDSPLTNQDGPKNQPLPVPGSYLWQQKEVPKLLKQWRSRLDHGSTPSPTGSMAAPSARPSGSAADEAWSAPHDLLGENYLPPRLRAQVFDFLSDVPGAKVDEHATDALGRPGIAVSKIRYGTREELVFDRKTYRFLGSRSVHLGPKAKITDWTRQPEGSNFDLMFSVLDVKVVSRLPT</sequence>
<evidence type="ECO:0000256" key="2">
    <source>
        <dbReference type="SAM" id="Phobius"/>
    </source>
</evidence>
<evidence type="ECO:0000313" key="3">
    <source>
        <dbReference type="EMBL" id="KAB2343727.1"/>
    </source>
</evidence>
<keyword evidence="2" id="KW-0472">Membrane</keyword>
<proteinExistence type="predicted"/>
<accession>A0A6H9YDN5</accession>
<dbReference type="AlphaFoldDB" id="A0A6H9YDN5"/>
<keyword evidence="2" id="KW-0812">Transmembrane</keyword>
<feature type="transmembrane region" description="Helical" evidence="2">
    <location>
        <begin position="50"/>
        <end position="70"/>
    </location>
</feature>
<name>A0A6H9YDN5_9ACTN</name>
<evidence type="ECO:0000313" key="4">
    <source>
        <dbReference type="Proteomes" id="UP000468735"/>
    </source>
</evidence>
<feature type="region of interest" description="Disordered" evidence="1">
    <location>
        <begin position="199"/>
        <end position="226"/>
    </location>
</feature>
<dbReference type="RefSeq" id="WP_151565951.1">
    <property type="nucleotide sequence ID" value="NZ_WBMT01000018.1"/>
</dbReference>
<dbReference type="InterPro" id="IPR047789">
    <property type="entry name" value="CU044_5270-like"/>
</dbReference>
<reference evidence="3 4" key="1">
    <citation type="submission" date="2019-09" db="EMBL/GenBank/DDBJ databases">
        <title>Actinomadura physcomitrii sp. nov., a novel actinomycete isolated from moss [Physcomitrium sphaericum (Ludw) Fuernr].</title>
        <authorList>
            <person name="Zhuang X."/>
            <person name="Liu C."/>
        </authorList>
    </citation>
    <scope>NUCLEOTIDE SEQUENCE [LARGE SCALE GENOMIC DNA]</scope>
    <source>
        <strain evidence="3 4">HMC1</strain>
    </source>
</reference>
<feature type="compositionally biased region" description="Low complexity" evidence="1">
    <location>
        <begin position="210"/>
        <end position="224"/>
    </location>
</feature>